<dbReference type="RefSeq" id="WP_003648000.1">
    <property type="nucleotide sequence ID" value="NZ_BEXJ01000002.1"/>
</dbReference>
<dbReference type="SUPFAM" id="SSF89360">
    <property type="entry name" value="HesB-like domain"/>
    <property type="match status" value="1"/>
</dbReference>
<dbReference type="EMBL" id="SRMD01000026">
    <property type="protein sequence ID" value="TQW16133.1"/>
    <property type="molecule type" value="Genomic_DNA"/>
</dbReference>
<evidence type="ECO:0000313" key="6">
    <source>
        <dbReference type="Proteomes" id="UP000316012"/>
    </source>
</evidence>
<name>A0A133PBB8_LACGS</name>
<reference evidence="4 6" key="2">
    <citation type="submission" date="2019-04" db="EMBL/GenBank/DDBJ databases">
        <title>Lactobacillus gasseri 7171 assembly.</title>
        <authorList>
            <person name="Joris B.R."/>
            <person name="Giguere D."/>
        </authorList>
    </citation>
    <scope>NUCLEOTIDE SEQUENCE [LARGE SCALE GENOMIC DNA]</scope>
    <source>
        <strain evidence="4 6">7171</strain>
    </source>
</reference>
<evidence type="ECO:0000313" key="4">
    <source>
        <dbReference type="EMBL" id="TQW16133.1"/>
    </source>
</evidence>
<organism evidence="3 7">
    <name type="scientific">Lactobacillus gasseri</name>
    <dbReference type="NCBI Taxonomy" id="1596"/>
    <lineage>
        <taxon>Bacteria</taxon>
        <taxon>Bacillati</taxon>
        <taxon>Bacillota</taxon>
        <taxon>Bacilli</taxon>
        <taxon>Lactobacillales</taxon>
        <taxon>Lactobacillaceae</taxon>
        <taxon>Lactobacillus</taxon>
    </lineage>
</organism>
<keyword evidence="6" id="KW-1185">Reference proteome</keyword>
<dbReference type="InterPro" id="IPR000361">
    <property type="entry name" value="ATAP_core_dom"/>
</dbReference>
<dbReference type="Proteomes" id="UP000316012">
    <property type="component" value="Unassembled WGS sequence"/>
</dbReference>
<proteinExistence type="predicted"/>
<dbReference type="OrthoDB" id="2187371at2"/>
<dbReference type="eggNOG" id="ENOG50341CT">
    <property type="taxonomic scope" value="Bacteria"/>
</dbReference>
<dbReference type="Proteomes" id="UP000460112">
    <property type="component" value="Unassembled WGS sequence"/>
</dbReference>
<gene>
    <name evidence="3" type="ORF">F8244_07190</name>
    <name evidence="4" type="ORF">FIPPAONL_00148</name>
    <name evidence="2" type="ORF">LJCM1025_11200</name>
</gene>
<protein>
    <submittedName>
        <fullName evidence="3">Iron-sulfur cluster biosynthesis family protein</fullName>
    </submittedName>
</protein>
<dbReference type="EMBL" id="WBOA01000002">
    <property type="protein sequence ID" value="KAB1950739.1"/>
    <property type="molecule type" value="Genomic_DNA"/>
</dbReference>
<evidence type="ECO:0000259" key="1">
    <source>
        <dbReference type="Pfam" id="PF01521"/>
    </source>
</evidence>
<evidence type="ECO:0000313" key="5">
    <source>
        <dbReference type="Proteomes" id="UP000250668"/>
    </source>
</evidence>
<accession>A0A133PBB8</accession>
<comment type="caution">
    <text evidence="3">The sequence shown here is derived from an EMBL/GenBank/DDBJ whole genome shotgun (WGS) entry which is preliminary data.</text>
</comment>
<dbReference type="GeneID" id="29639090"/>
<evidence type="ECO:0000313" key="2">
    <source>
        <dbReference type="EMBL" id="GBA96625.1"/>
    </source>
</evidence>
<dbReference type="STRING" id="324831.LGAS_0078"/>
<dbReference type="OMA" id="KKGGTCT"/>
<dbReference type="Pfam" id="PF01521">
    <property type="entry name" value="Fe-S_biosyn"/>
    <property type="match status" value="1"/>
</dbReference>
<feature type="domain" description="Core" evidence="1">
    <location>
        <begin position="8"/>
        <end position="116"/>
    </location>
</feature>
<evidence type="ECO:0000313" key="7">
    <source>
        <dbReference type="Proteomes" id="UP000460112"/>
    </source>
</evidence>
<dbReference type="Gene3D" id="2.60.300.12">
    <property type="entry name" value="HesB-like domain"/>
    <property type="match status" value="1"/>
</dbReference>
<dbReference type="InterPro" id="IPR035903">
    <property type="entry name" value="HesB-like_dom_sf"/>
</dbReference>
<reference evidence="3 7" key="3">
    <citation type="submission" date="2019-09" db="EMBL/GenBank/DDBJ databases">
        <title>Investigation of probiotic properties of different lactic acid bacteria.</title>
        <authorList>
            <person name="Jaomanjaka F."/>
            <person name="Blanc P."/>
        </authorList>
    </citation>
    <scope>NUCLEOTIDE SEQUENCE [LARGE SCALE GENOMIC DNA]</scope>
    <source>
        <strain evidence="3 7">BIO6369</strain>
    </source>
</reference>
<dbReference type="EMBL" id="BEXJ01000002">
    <property type="protein sequence ID" value="GBA96625.1"/>
    <property type="molecule type" value="Genomic_DNA"/>
</dbReference>
<reference evidence="2 5" key="1">
    <citation type="journal article" date="2018" name="Int. J. Syst. Evol. Microbiol.">
        <title>Lactobacillus paragasseri sp. nov., a sister taxon of Lactobacillus gasseri, based on whole-genome sequence analyses.</title>
        <authorList>
            <person name="Tanizawa Y."/>
            <person name="Tada I."/>
            <person name="Kobayashi H."/>
            <person name="Endo A."/>
            <person name="Maeno S."/>
            <person name="Toyoda A."/>
            <person name="Arita M."/>
            <person name="Nakamura Y."/>
            <person name="Sakamoto M."/>
            <person name="Ohkuma M."/>
            <person name="Tohno M."/>
        </authorList>
    </citation>
    <scope>NUCLEOTIDE SEQUENCE [LARGE SCALE GENOMIC DNA]</scope>
    <source>
        <strain evidence="2 5">JCM 1025</strain>
    </source>
</reference>
<evidence type="ECO:0000313" key="3">
    <source>
        <dbReference type="EMBL" id="KAB1950739.1"/>
    </source>
</evidence>
<dbReference type="Proteomes" id="UP000250668">
    <property type="component" value="Unassembled WGS sequence"/>
</dbReference>
<dbReference type="AlphaFoldDB" id="A0A133PBB8"/>
<sequence>MVDSKNLELKIKDSAKEVLEKKIKPGQVVLLALNDGSNGYSKLGGTCTIGANFQLVLLDHKDPEFSIKVNNNMGLDMYTSDKELAFLDDGLVLNARNATLSLSSNEGIIDGGVTISEFKGEKLSADEMKKLGGKIC</sequence>